<evidence type="ECO:0000313" key="2">
    <source>
        <dbReference type="Proteomes" id="UP000266720"/>
    </source>
</evidence>
<name>A0A3G1A9C7_9CREN</name>
<dbReference type="KEGG" id="tcb:TCARB_1123"/>
<gene>
    <name evidence="1" type="ORF">TCARB_1123</name>
</gene>
<proteinExistence type="predicted"/>
<reference evidence="2" key="1">
    <citation type="book" date="2010" name="EXTREMOPHILES" publisher="0:0-0">
        <title>Complete genome sequences of ten hyperthermophilic archaea reveal their metabolic capabilities and possible ecological roles.</title>
        <editorList>
            <person name="?"/>
        </editorList>
        <authorList>
            <person name="Ravin N.V."/>
            <person name="Mardanov A.V."/>
            <person name="Bonch-Osmolovskaya E.A."/>
            <person name="Skryabin K.G."/>
        </authorList>
    </citation>
    <scope>NUCLEOTIDE SEQUENCE [LARGE SCALE GENOMIC DNA]</scope>
    <source>
        <strain evidence="2">1505</strain>
    </source>
</reference>
<dbReference type="PANTHER" id="PTHR42244:SF2">
    <property type="entry name" value="ANTITOXIN VAPB3-RELATED"/>
    <property type="match status" value="1"/>
</dbReference>
<evidence type="ECO:0000313" key="1">
    <source>
        <dbReference type="EMBL" id="AJB42171.1"/>
    </source>
</evidence>
<sequence length="75" mass="8962">MSVVSVRVPRELKEKMQKYRDKINWSEEIRRFIENKILEAERENTLSRLEELINQLPTVPRGTAASYVREDRDSN</sequence>
<dbReference type="InterPro" id="IPR039709">
    <property type="entry name" value="VapB3-like"/>
</dbReference>
<dbReference type="EMBL" id="CP007493">
    <property type="protein sequence ID" value="AJB42171.1"/>
    <property type="molecule type" value="Genomic_DNA"/>
</dbReference>
<dbReference type="STRING" id="697581.TCARB_1123"/>
<evidence type="ECO:0008006" key="3">
    <source>
        <dbReference type="Google" id="ProtNLM"/>
    </source>
</evidence>
<dbReference type="Proteomes" id="UP000266720">
    <property type="component" value="Chromosome"/>
</dbReference>
<dbReference type="GeneID" id="25406534"/>
<dbReference type="GeneID" id="16572691"/>
<accession>A0A3G1A9C7</accession>
<dbReference type="RefSeq" id="WP_020961739.1">
    <property type="nucleotide sequence ID" value="NZ_CP007493.1"/>
</dbReference>
<protein>
    <recommendedName>
        <fullName evidence="3">CopG family transcriptional regulator</fullName>
    </recommendedName>
</protein>
<dbReference type="PANTHER" id="PTHR42244">
    <property type="entry name" value="ANTITOXIN VAPB3-RELATED"/>
    <property type="match status" value="1"/>
</dbReference>
<organism evidence="1 2">
    <name type="scientific">Thermofilum adornatum 1505</name>
    <dbReference type="NCBI Taxonomy" id="697581"/>
    <lineage>
        <taxon>Archaea</taxon>
        <taxon>Thermoproteota</taxon>
        <taxon>Thermoprotei</taxon>
        <taxon>Thermofilales</taxon>
        <taxon>Thermofilaceae</taxon>
        <taxon>Thermofilum</taxon>
    </lineage>
</organism>
<dbReference type="AlphaFoldDB" id="A0A3G1A9C7"/>